<keyword evidence="1" id="KW-0012">Acyltransferase</keyword>
<dbReference type="EC" id="2.3.1.97" evidence="1"/>
<comment type="function">
    <text evidence="1">Adds a myristoyl group to the N-terminal glycine residue of certain cellular proteins.</text>
</comment>
<keyword evidence="1" id="KW-0808">Transferase</keyword>
<evidence type="ECO:0000256" key="3">
    <source>
        <dbReference type="SAM" id="MobiDB-lite"/>
    </source>
</evidence>
<comment type="catalytic activity">
    <reaction evidence="1">
        <text>N-terminal glycyl-[protein] + tetradecanoyl-CoA = N-tetradecanoylglycyl-[protein] + CoA + H(+)</text>
        <dbReference type="Rhea" id="RHEA:15521"/>
        <dbReference type="Rhea" id="RHEA-COMP:12666"/>
        <dbReference type="Rhea" id="RHEA-COMP:12667"/>
        <dbReference type="ChEBI" id="CHEBI:15378"/>
        <dbReference type="ChEBI" id="CHEBI:57287"/>
        <dbReference type="ChEBI" id="CHEBI:57385"/>
        <dbReference type="ChEBI" id="CHEBI:64723"/>
        <dbReference type="ChEBI" id="CHEBI:133050"/>
        <dbReference type="EC" id="2.3.1.97"/>
    </reaction>
</comment>
<dbReference type="PANTHER" id="PTHR11377:SF5">
    <property type="entry name" value="GLYCYLPEPTIDE N-TETRADECANOYLTRANSFERASE"/>
    <property type="match status" value="1"/>
</dbReference>
<protein>
    <recommendedName>
        <fullName evidence="1">Glycylpeptide N-tetradecanoyltransferase</fullName>
        <ecNumber evidence="1">2.3.1.97</ecNumber>
    </recommendedName>
</protein>
<dbReference type="InterPro" id="IPR000903">
    <property type="entry name" value="NMT"/>
</dbReference>
<evidence type="ECO:0000256" key="1">
    <source>
        <dbReference type="RuleBase" id="RU000586"/>
    </source>
</evidence>
<evidence type="ECO:0000259" key="4">
    <source>
        <dbReference type="Pfam" id="PF02799"/>
    </source>
</evidence>
<organism evidence="5">
    <name type="scientific">Medioppia subpectinata</name>
    <dbReference type="NCBI Taxonomy" id="1979941"/>
    <lineage>
        <taxon>Eukaryota</taxon>
        <taxon>Metazoa</taxon>
        <taxon>Ecdysozoa</taxon>
        <taxon>Arthropoda</taxon>
        <taxon>Chelicerata</taxon>
        <taxon>Arachnida</taxon>
        <taxon>Acari</taxon>
        <taxon>Acariformes</taxon>
        <taxon>Sarcoptiformes</taxon>
        <taxon>Oribatida</taxon>
        <taxon>Brachypylina</taxon>
        <taxon>Oppioidea</taxon>
        <taxon>Oppiidae</taxon>
        <taxon>Medioppia</taxon>
    </lineage>
</organism>
<sequence length="339" mass="37667">MSENSEKVDQVMKATNDSGSNSLPNNTKKPKNKNRKNKKSKELANKSEGAGGGPTPCCGPDSPCGQSGNHLSETDGAVGPATDGDPNEMNAWTYNKLQDIKKAVEMLNLYQGSTAAKTPEDALKKRYEFWDTQPVPKLDEVPEVNQEIEANKSSEQIKPDSLNLPQDIKTLGFRKMQSKDVKKVQTLLASYLNRFDLSPVFDFEEMVHWFTPKEDVVDSYVVERPGKEGKKGATEIIGFASFYTLPSSVMHHPTYKSIKAAYAFYTVASGDVSLHDLMQDVLTVAKNAGYDVFNALDLMDNKEFLEKLKFGIGDGNLQYYLFNWKCPPLSSEKIALVLQ</sequence>
<dbReference type="PROSITE" id="PS00976">
    <property type="entry name" value="NMT_2"/>
    <property type="match status" value="1"/>
</dbReference>
<feature type="compositionally biased region" description="Basic and acidic residues" evidence="3">
    <location>
        <begin position="1"/>
        <end position="10"/>
    </location>
</feature>
<feature type="region of interest" description="Disordered" evidence="3">
    <location>
        <begin position="1"/>
        <end position="90"/>
    </location>
</feature>
<dbReference type="AlphaFoldDB" id="A0A7R9KUS4"/>
<proteinExistence type="inferred from homology"/>
<name>A0A7R9KUS4_9ACAR</name>
<dbReference type="InterPro" id="IPR016181">
    <property type="entry name" value="Acyl_CoA_acyltransferase"/>
</dbReference>
<dbReference type="OrthoDB" id="60315at2759"/>
<keyword evidence="6" id="KW-1185">Reference proteome</keyword>
<dbReference type="Proteomes" id="UP000759131">
    <property type="component" value="Unassembled WGS sequence"/>
</dbReference>
<dbReference type="GO" id="GO:0005737">
    <property type="term" value="C:cytoplasm"/>
    <property type="evidence" value="ECO:0007669"/>
    <property type="project" value="TreeGrafter"/>
</dbReference>
<dbReference type="Pfam" id="PF02799">
    <property type="entry name" value="NMT_C"/>
    <property type="match status" value="1"/>
</dbReference>
<dbReference type="EMBL" id="OC861393">
    <property type="protein sequence ID" value="CAD7629414.1"/>
    <property type="molecule type" value="Genomic_DNA"/>
</dbReference>
<dbReference type="PANTHER" id="PTHR11377">
    <property type="entry name" value="N-MYRISTOYL TRANSFERASE"/>
    <property type="match status" value="1"/>
</dbReference>
<dbReference type="Gene3D" id="3.40.630.170">
    <property type="match status" value="1"/>
</dbReference>
<dbReference type="InterPro" id="IPR022677">
    <property type="entry name" value="NMT_C"/>
</dbReference>
<evidence type="ECO:0000313" key="5">
    <source>
        <dbReference type="EMBL" id="CAD7629414.1"/>
    </source>
</evidence>
<feature type="compositionally biased region" description="Basic residues" evidence="3">
    <location>
        <begin position="28"/>
        <end position="39"/>
    </location>
</feature>
<dbReference type="GO" id="GO:0004379">
    <property type="term" value="F:glycylpeptide N-tetradecanoyltransferase activity"/>
    <property type="evidence" value="ECO:0007669"/>
    <property type="project" value="UniProtKB-EC"/>
</dbReference>
<dbReference type="SUPFAM" id="SSF55729">
    <property type="entry name" value="Acyl-CoA N-acyltransferases (Nat)"/>
    <property type="match status" value="1"/>
</dbReference>
<feature type="domain" description="Glycylpeptide N-tetradecanoyltransferase C-terminal" evidence="4">
    <location>
        <begin position="156"/>
        <end position="331"/>
    </location>
</feature>
<accession>A0A7R9KUS4</accession>
<dbReference type="EMBL" id="CAJPIZ010006818">
    <property type="protein sequence ID" value="CAG2109844.1"/>
    <property type="molecule type" value="Genomic_DNA"/>
</dbReference>
<evidence type="ECO:0000256" key="2">
    <source>
        <dbReference type="RuleBase" id="RU004178"/>
    </source>
</evidence>
<feature type="compositionally biased region" description="Low complexity" evidence="3">
    <location>
        <begin position="55"/>
        <end position="65"/>
    </location>
</feature>
<comment type="similarity">
    <text evidence="2">Belongs to the NMT family.</text>
</comment>
<gene>
    <name evidence="5" type="ORF">OSB1V03_LOCUS9831</name>
</gene>
<dbReference type="InterPro" id="IPR022678">
    <property type="entry name" value="NMT_CS"/>
</dbReference>
<evidence type="ECO:0000313" key="6">
    <source>
        <dbReference type="Proteomes" id="UP000759131"/>
    </source>
</evidence>
<reference evidence="5" key="1">
    <citation type="submission" date="2020-11" db="EMBL/GenBank/DDBJ databases">
        <authorList>
            <person name="Tran Van P."/>
        </authorList>
    </citation>
    <scope>NUCLEOTIDE SEQUENCE</scope>
</reference>